<accession>A0A3M7PDF4</accession>
<dbReference type="Proteomes" id="UP000276133">
    <property type="component" value="Unassembled WGS sequence"/>
</dbReference>
<keyword evidence="2" id="KW-1185">Reference proteome</keyword>
<comment type="caution">
    <text evidence="1">The sequence shown here is derived from an EMBL/GenBank/DDBJ whole genome shotgun (WGS) entry which is preliminary data.</text>
</comment>
<gene>
    <name evidence="1" type="ORF">BpHYR1_023888</name>
</gene>
<organism evidence="1 2">
    <name type="scientific">Brachionus plicatilis</name>
    <name type="common">Marine rotifer</name>
    <name type="synonym">Brachionus muelleri</name>
    <dbReference type="NCBI Taxonomy" id="10195"/>
    <lineage>
        <taxon>Eukaryota</taxon>
        <taxon>Metazoa</taxon>
        <taxon>Spiralia</taxon>
        <taxon>Gnathifera</taxon>
        <taxon>Rotifera</taxon>
        <taxon>Eurotatoria</taxon>
        <taxon>Monogononta</taxon>
        <taxon>Pseudotrocha</taxon>
        <taxon>Ploima</taxon>
        <taxon>Brachionidae</taxon>
        <taxon>Brachionus</taxon>
    </lineage>
</organism>
<dbReference type="EMBL" id="REGN01011663">
    <property type="protein sequence ID" value="RMZ97068.1"/>
    <property type="molecule type" value="Genomic_DNA"/>
</dbReference>
<proteinExistence type="predicted"/>
<protein>
    <submittedName>
        <fullName evidence="1">Uncharacterized protein</fullName>
    </submittedName>
</protein>
<sequence>MLEPSWKFKSIFLGNNILARIKTQYSFGSEKITFILPRIFRIELKSTKIPFQLFIQTISSLSCMTDLFLKNNFFLKHTTFLKEIKEKERVFVKFNEFLSESQGISSPQKKYTNSETRENYEQIRNKLVEKEIYFY</sequence>
<evidence type="ECO:0000313" key="1">
    <source>
        <dbReference type="EMBL" id="RMZ97068.1"/>
    </source>
</evidence>
<reference evidence="1 2" key="1">
    <citation type="journal article" date="2018" name="Sci. Rep.">
        <title>Genomic signatures of local adaptation to the degree of environmental predictability in rotifers.</title>
        <authorList>
            <person name="Franch-Gras L."/>
            <person name="Hahn C."/>
            <person name="Garcia-Roger E.M."/>
            <person name="Carmona M.J."/>
            <person name="Serra M."/>
            <person name="Gomez A."/>
        </authorList>
    </citation>
    <scope>NUCLEOTIDE SEQUENCE [LARGE SCALE GENOMIC DNA]</scope>
    <source>
        <strain evidence="1">HYR1</strain>
    </source>
</reference>
<name>A0A3M7PDF4_BRAPC</name>
<dbReference type="AlphaFoldDB" id="A0A3M7PDF4"/>
<evidence type="ECO:0000313" key="2">
    <source>
        <dbReference type="Proteomes" id="UP000276133"/>
    </source>
</evidence>